<reference evidence="1" key="1">
    <citation type="submission" date="2024-09" db="EMBL/GenBank/DDBJ databases">
        <title>Black Yeasts Isolated from many extreme environments.</title>
        <authorList>
            <person name="Coleine C."/>
            <person name="Stajich J.E."/>
            <person name="Selbmann L."/>
        </authorList>
    </citation>
    <scope>NUCLEOTIDE SEQUENCE</scope>
    <source>
        <strain evidence="1">CCFEE 5737</strain>
    </source>
</reference>
<name>A0ACC3CS87_9PEZI</name>
<protein>
    <submittedName>
        <fullName evidence="1">Uncharacterized protein</fullName>
    </submittedName>
</protein>
<feature type="non-terminal residue" evidence="1">
    <location>
        <position position="1"/>
    </location>
</feature>
<proteinExistence type="predicted"/>
<sequence length="254" mass="26564">IAEFTAETIGAKLAADDERLDEAARRAELALAAEADDLELAAEAELALATEAELAEAKLAEATEAELALATEAKLALATEAELALATEAELALATEAELALATEAELALATEAELALATEAELALATDAKLATEAELALAAEAEFTLVEAATLVVVPQLLKRPMPRTLQTTEFKAFVAVATAAELDEVVVEDRLEDRDELELPTTTVESPELGVELETATGELELLAAAMGDTLETEEVDATRELETDTAAHTP</sequence>
<comment type="caution">
    <text evidence="1">The sequence shown here is derived from an EMBL/GenBank/DDBJ whole genome shotgun (WGS) entry which is preliminary data.</text>
</comment>
<gene>
    <name evidence="1" type="ORF">LTS18_002282</name>
</gene>
<organism evidence="1 2">
    <name type="scientific">Coniosporium uncinatum</name>
    <dbReference type="NCBI Taxonomy" id="93489"/>
    <lineage>
        <taxon>Eukaryota</taxon>
        <taxon>Fungi</taxon>
        <taxon>Dikarya</taxon>
        <taxon>Ascomycota</taxon>
        <taxon>Pezizomycotina</taxon>
        <taxon>Dothideomycetes</taxon>
        <taxon>Dothideomycetes incertae sedis</taxon>
        <taxon>Coniosporium</taxon>
    </lineage>
</organism>
<dbReference type="Proteomes" id="UP001186974">
    <property type="component" value="Unassembled WGS sequence"/>
</dbReference>
<evidence type="ECO:0000313" key="1">
    <source>
        <dbReference type="EMBL" id="KAK3044057.1"/>
    </source>
</evidence>
<keyword evidence="2" id="KW-1185">Reference proteome</keyword>
<dbReference type="EMBL" id="JAWDJW010012482">
    <property type="protein sequence ID" value="KAK3044057.1"/>
    <property type="molecule type" value="Genomic_DNA"/>
</dbReference>
<accession>A0ACC3CS87</accession>
<evidence type="ECO:0000313" key="2">
    <source>
        <dbReference type="Proteomes" id="UP001186974"/>
    </source>
</evidence>